<dbReference type="Gene3D" id="2.160.20.70">
    <property type="match status" value="1"/>
</dbReference>
<dbReference type="GO" id="GO:0007015">
    <property type="term" value="P:actin filament organization"/>
    <property type="evidence" value="ECO:0007669"/>
    <property type="project" value="TreeGrafter"/>
</dbReference>
<proteinExistence type="inferred from homology"/>
<dbReference type="InterPro" id="IPR013912">
    <property type="entry name" value="Adenylate_cyclase-assoc_CAP_C"/>
</dbReference>
<comment type="similarity">
    <text evidence="2">Belongs to the CAP family.</text>
</comment>
<keyword evidence="6" id="KW-1133">Transmembrane helix</keyword>
<gene>
    <name evidence="8" type="primary">EOG090X08PR</name>
</gene>
<dbReference type="GO" id="GO:0000902">
    <property type="term" value="P:cell morphogenesis"/>
    <property type="evidence" value="ECO:0007669"/>
    <property type="project" value="TreeGrafter"/>
</dbReference>
<dbReference type="GO" id="GO:0019933">
    <property type="term" value="P:cAMP-mediated signaling"/>
    <property type="evidence" value="ECO:0007669"/>
    <property type="project" value="TreeGrafter"/>
</dbReference>
<protein>
    <submittedName>
        <fullName evidence="8">EOG090X08PR</fullName>
    </submittedName>
</protein>
<dbReference type="GO" id="GO:0005737">
    <property type="term" value="C:cytoplasm"/>
    <property type="evidence" value="ECO:0007669"/>
    <property type="project" value="TreeGrafter"/>
</dbReference>
<evidence type="ECO:0000313" key="8">
    <source>
        <dbReference type="EMBL" id="CAG4634885.1"/>
    </source>
</evidence>
<dbReference type="Pfam" id="PF08603">
    <property type="entry name" value="CAP_C"/>
    <property type="match status" value="1"/>
</dbReference>
<sequence>MATAAVSIPAVSKTAAAHPLSVVHHRKKKKKKSLPWASLAFLNNLLIFFFLFVFSFLPEEALTPAMLAFDDIVSGSLASYVKFSKTIGGDVAQHSAMVVEGFKAQRQYLLVASRSKQPSEGDVMKLLTPTSQSIQAVQTFREKNRTSTLFNHLSAISESIPALGWVTVAPAPGPYIKEMNDAGQFYTNRVLKDWKDKDKNHVEWVRAWIQVLTELQAFVKQHHTTGLVWNNAKGGDAVQNSAKAGSAAPSGPPPPPMPSGQLFMEDSPSDGGDEKSRAQLFAALNKGEDVTKGLKKVTSDMQTHKNPNLRSGPSPIAPKPTAGSPARAVGVAAVAPVKPPRKELEGKKWMIEYQKNQTGIIISETEMNQVVYIFKCEGSTIQVKGKVNSIVLDSCKKTSVVLDSVVSSVEFVNCQSVQMQVLTKVPTISIDKTDGCQMYLNTASLDVAIVSAKSSEMNVLVPKPDGDYVEYPIPEQFKTTYNGKGLTTVISEIA</sequence>
<dbReference type="SMART" id="SM00673">
    <property type="entry name" value="CARP"/>
    <property type="match status" value="2"/>
</dbReference>
<dbReference type="AlphaFoldDB" id="A0A9N6ZDM0"/>
<keyword evidence="3" id="KW-1003">Cell membrane</keyword>
<dbReference type="Gene3D" id="1.25.40.330">
    <property type="entry name" value="Adenylate cyclase-associated CAP, N-terminal domain"/>
    <property type="match status" value="1"/>
</dbReference>
<comment type="subcellular location">
    <subcellularLocation>
        <location evidence="1">Cell membrane</location>
        <topology evidence="1">Peripheral membrane protein</topology>
    </subcellularLocation>
</comment>
<evidence type="ECO:0000256" key="3">
    <source>
        <dbReference type="ARBA" id="ARBA00022475"/>
    </source>
</evidence>
<dbReference type="PROSITE" id="PS51329">
    <property type="entry name" value="C_CAP_COFACTOR_C"/>
    <property type="match status" value="1"/>
</dbReference>
<dbReference type="PANTHER" id="PTHR10652:SF0">
    <property type="entry name" value="ADENYLYL CYCLASE-ASSOCIATED PROTEIN"/>
    <property type="match status" value="1"/>
</dbReference>
<feature type="region of interest" description="Disordered" evidence="5">
    <location>
        <begin position="238"/>
        <end position="275"/>
    </location>
</feature>
<dbReference type="InterPro" id="IPR036222">
    <property type="entry name" value="CAP_N_sf"/>
</dbReference>
<dbReference type="InterPro" id="IPR016098">
    <property type="entry name" value="CAP/MinC_C"/>
</dbReference>
<dbReference type="EMBL" id="OC978230">
    <property type="protein sequence ID" value="CAG4634885.1"/>
    <property type="molecule type" value="Genomic_DNA"/>
</dbReference>
<name>A0A9N6ZDM0_9CRUS</name>
<dbReference type="FunFam" id="1.25.40.330:FF:000001">
    <property type="entry name" value="Adenylyl cyclase-associated protein"/>
    <property type="match status" value="1"/>
</dbReference>
<dbReference type="InterPro" id="IPR017901">
    <property type="entry name" value="C-CAP_CF_C-like"/>
</dbReference>
<dbReference type="GO" id="GO:0008179">
    <property type="term" value="F:adenylate cyclase binding"/>
    <property type="evidence" value="ECO:0007669"/>
    <property type="project" value="TreeGrafter"/>
</dbReference>
<dbReference type="GO" id="GO:0003779">
    <property type="term" value="F:actin binding"/>
    <property type="evidence" value="ECO:0007669"/>
    <property type="project" value="InterPro"/>
</dbReference>
<dbReference type="SUPFAM" id="SSF69340">
    <property type="entry name" value="C-terminal domain of adenylylcyclase associated protein"/>
    <property type="match status" value="1"/>
</dbReference>
<dbReference type="InterPro" id="IPR028417">
    <property type="entry name" value="CAP_CS_C"/>
</dbReference>
<dbReference type="GO" id="GO:0005886">
    <property type="term" value="C:plasma membrane"/>
    <property type="evidence" value="ECO:0007669"/>
    <property type="project" value="UniProtKB-SubCell"/>
</dbReference>
<feature type="transmembrane region" description="Helical" evidence="6">
    <location>
        <begin position="36"/>
        <end position="57"/>
    </location>
</feature>
<accession>A0A9N6ZDM0</accession>
<organism evidence="8">
    <name type="scientific">Alona affinis</name>
    <dbReference type="NCBI Taxonomy" id="381656"/>
    <lineage>
        <taxon>Eukaryota</taxon>
        <taxon>Metazoa</taxon>
        <taxon>Ecdysozoa</taxon>
        <taxon>Arthropoda</taxon>
        <taxon>Crustacea</taxon>
        <taxon>Branchiopoda</taxon>
        <taxon>Diplostraca</taxon>
        <taxon>Cladocera</taxon>
        <taxon>Anomopoda</taxon>
        <taxon>Chydoridae</taxon>
        <taxon>Alona</taxon>
    </lineage>
</organism>
<dbReference type="InterPro" id="IPR036223">
    <property type="entry name" value="CAP_C_sf"/>
</dbReference>
<evidence type="ECO:0000256" key="5">
    <source>
        <dbReference type="SAM" id="MobiDB-lite"/>
    </source>
</evidence>
<dbReference type="InterPro" id="IPR006599">
    <property type="entry name" value="CARP_motif"/>
</dbReference>
<dbReference type="PANTHER" id="PTHR10652">
    <property type="entry name" value="ADENYLYL CYCLASE-ASSOCIATED PROTEIN"/>
    <property type="match status" value="1"/>
</dbReference>
<keyword evidence="6" id="KW-0812">Transmembrane</keyword>
<dbReference type="PROSITE" id="PS01089">
    <property type="entry name" value="CAP_2"/>
    <property type="match status" value="1"/>
</dbReference>
<evidence type="ECO:0000256" key="2">
    <source>
        <dbReference type="ARBA" id="ARBA00007659"/>
    </source>
</evidence>
<feature type="region of interest" description="Disordered" evidence="5">
    <location>
        <begin position="298"/>
        <end position="324"/>
    </location>
</feature>
<feature type="compositionally biased region" description="Polar residues" evidence="5">
    <location>
        <begin position="299"/>
        <end position="311"/>
    </location>
</feature>
<evidence type="ECO:0000256" key="1">
    <source>
        <dbReference type="ARBA" id="ARBA00004202"/>
    </source>
</evidence>
<keyword evidence="4 6" id="KW-0472">Membrane</keyword>
<evidence type="ECO:0000256" key="4">
    <source>
        <dbReference type="ARBA" id="ARBA00023136"/>
    </source>
</evidence>
<dbReference type="Pfam" id="PF21938">
    <property type="entry name" value="CAP_N"/>
    <property type="match status" value="1"/>
</dbReference>
<dbReference type="InterPro" id="IPR001837">
    <property type="entry name" value="Adenylate_cyclase-assoc_CAP"/>
</dbReference>
<evidence type="ECO:0000259" key="7">
    <source>
        <dbReference type="PROSITE" id="PS51329"/>
    </source>
</evidence>
<evidence type="ECO:0000256" key="6">
    <source>
        <dbReference type="SAM" id="Phobius"/>
    </source>
</evidence>
<dbReference type="FunFam" id="2.160.20.70:FF:000001">
    <property type="entry name" value="Adenylyl cyclase-associated protein"/>
    <property type="match status" value="1"/>
</dbReference>
<feature type="domain" description="C-CAP/cofactor C-like" evidence="7">
    <location>
        <begin position="339"/>
        <end position="473"/>
    </location>
</feature>
<dbReference type="SUPFAM" id="SSF101278">
    <property type="entry name" value="N-terminal domain of adenylylcyclase associated protein, CAP"/>
    <property type="match status" value="1"/>
</dbReference>
<dbReference type="InterPro" id="IPR053950">
    <property type="entry name" value="CAP_N"/>
</dbReference>
<reference evidence="8" key="1">
    <citation type="submission" date="2021-04" db="EMBL/GenBank/DDBJ databases">
        <authorList>
            <person name="Cornetti L."/>
        </authorList>
    </citation>
    <scope>NUCLEOTIDE SEQUENCE</scope>
</reference>